<keyword evidence="2" id="KW-1185">Reference proteome</keyword>
<comment type="caution">
    <text evidence="1">The sequence shown here is derived from an EMBL/GenBank/DDBJ whole genome shotgun (WGS) entry which is preliminary data.</text>
</comment>
<dbReference type="EMBL" id="ADVG01000004">
    <property type="protein sequence ID" value="EFH80946.1"/>
    <property type="molecule type" value="Genomic_DNA"/>
</dbReference>
<dbReference type="InParanoid" id="D6U2I2"/>
<accession>D6U2I2</accession>
<evidence type="ECO:0000313" key="2">
    <source>
        <dbReference type="Proteomes" id="UP000004508"/>
    </source>
</evidence>
<reference evidence="1 2" key="1">
    <citation type="journal article" date="2011" name="Stand. Genomic Sci.">
        <title>Non-contiguous finished genome sequence and contextual data of the filamentous soil bacterium Ktedonobacter racemifer type strain (SOSP1-21).</title>
        <authorList>
            <person name="Chang Y.J."/>
            <person name="Land M."/>
            <person name="Hauser L."/>
            <person name="Chertkov O."/>
            <person name="Del Rio T.G."/>
            <person name="Nolan M."/>
            <person name="Copeland A."/>
            <person name="Tice H."/>
            <person name="Cheng J.F."/>
            <person name="Lucas S."/>
            <person name="Han C."/>
            <person name="Goodwin L."/>
            <person name="Pitluck S."/>
            <person name="Ivanova N."/>
            <person name="Ovchinikova G."/>
            <person name="Pati A."/>
            <person name="Chen A."/>
            <person name="Palaniappan K."/>
            <person name="Mavromatis K."/>
            <person name="Liolios K."/>
            <person name="Brettin T."/>
            <person name="Fiebig A."/>
            <person name="Rohde M."/>
            <person name="Abt B."/>
            <person name="Goker M."/>
            <person name="Detter J.C."/>
            <person name="Woyke T."/>
            <person name="Bristow J."/>
            <person name="Eisen J.A."/>
            <person name="Markowitz V."/>
            <person name="Hugenholtz P."/>
            <person name="Kyrpides N.C."/>
            <person name="Klenk H.P."/>
            <person name="Lapidus A."/>
        </authorList>
    </citation>
    <scope>NUCLEOTIDE SEQUENCE [LARGE SCALE GENOMIC DNA]</scope>
    <source>
        <strain evidence="2">DSM 44963</strain>
    </source>
</reference>
<dbReference type="AlphaFoldDB" id="D6U2I2"/>
<name>D6U2I2_KTERA</name>
<proteinExistence type="predicted"/>
<protein>
    <submittedName>
        <fullName evidence="1">Uncharacterized protein</fullName>
    </submittedName>
</protein>
<gene>
    <name evidence="1" type="ORF">Krac_1588</name>
</gene>
<organism evidence="1 2">
    <name type="scientific">Ktedonobacter racemifer DSM 44963</name>
    <dbReference type="NCBI Taxonomy" id="485913"/>
    <lineage>
        <taxon>Bacteria</taxon>
        <taxon>Bacillati</taxon>
        <taxon>Chloroflexota</taxon>
        <taxon>Ktedonobacteria</taxon>
        <taxon>Ktedonobacterales</taxon>
        <taxon>Ktedonobacteraceae</taxon>
        <taxon>Ktedonobacter</taxon>
    </lineage>
</organism>
<dbReference type="STRING" id="485913.Krac_1588"/>
<sequence length="97" mass="11081">MLGWEASAFFLVSAQGTVVLQKIKAQQIEHIYERSPRGKDAKHSHFFCNSDSYAVITCSAFSAQNFLQHYRNKPPDLPFLPRIATRLACVYELDGFR</sequence>
<evidence type="ECO:0000313" key="1">
    <source>
        <dbReference type="EMBL" id="EFH80946.1"/>
    </source>
</evidence>
<dbReference type="Proteomes" id="UP000004508">
    <property type="component" value="Unassembled WGS sequence"/>
</dbReference>